<evidence type="ECO:0000313" key="1">
    <source>
        <dbReference type="EMBL" id="ATQ44011.1"/>
    </source>
</evidence>
<dbReference type="InterPro" id="IPR036866">
    <property type="entry name" value="RibonucZ/Hydroxyglut_hydro"/>
</dbReference>
<organism evidence="1 2">
    <name type="scientific">Caulobacter mirabilis</name>
    <dbReference type="NCBI Taxonomy" id="69666"/>
    <lineage>
        <taxon>Bacteria</taxon>
        <taxon>Pseudomonadati</taxon>
        <taxon>Pseudomonadota</taxon>
        <taxon>Alphaproteobacteria</taxon>
        <taxon>Caulobacterales</taxon>
        <taxon>Caulobacteraceae</taxon>
        <taxon>Caulobacter</taxon>
    </lineage>
</organism>
<dbReference type="RefSeq" id="WP_099623259.1">
    <property type="nucleotide sequence ID" value="NZ_CP024201.1"/>
</dbReference>
<dbReference type="SUPFAM" id="SSF56281">
    <property type="entry name" value="Metallo-hydrolase/oxidoreductase"/>
    <property type="match status" value="1"/>
</dbReference>
<dbReference type="KEGG" id="cmb:CSW64_17260"/>
<dbReference type="AlphaFoldDB" id="A0A2D2B164"/>
<dbReference type="InterPro" id="IPR025638">
    <property type="entry name" value="DUF4336"/>
</dbReference>
<proteinExistence type="predicted"/>
<dbReference type="PANTHER" id="PTHR33835:SF1">
    <property type="entry name" value="METALLO-BETA-LACTAMASE DOMAIN-CONTAINING PROTEIN"/>
    <property type="match status" value="1"/>
</dbReference>
<protein>
    <recommendedName>
        <fullName evidence="3">DUF4336 domain-containing protein</fullName>
    </recommendedName>
</protein>
<reference evidence="1 2" key="1">
    <citation type="submission" date="2017-10" db="EMBL/GenBank/DDBJ databases">
        <title>Genome sequence of Caulobacter mirabilis FWC38.</title>
        <authorList>
            <person name="Fiebig A."/>
            <person name="Crosson S."/>
        </authorList>
    </citation>
    <scope>NUCLEOTIDE SEQUENCE [LARGE SCALE GENOMIC DNA]</scope>
    <source>
        <strain evidence="1 2">FWC 38</strain>
    </source>
</reference>
<dbReference type="OrthoDB" id="450111at2"/>
<dbReference type="Pfam" id="PF14234">
    <property type="entry name" value="DUF4336"/>
    <property type="match status" value="1"/>
</dbReference>
<keyword evidence="2" id="KW-1185">Reference proteome</keyword>
<accession>A0A2D2B164</accession>
<evidence type="ECO:0008006" key="3">
    <source>
        <dbReference type="Google" id="ProtNLM"/>
    </source>
</evidence>
<dbReference type="PANTHER" id="PTHR33835">
    <property type="entry name" value="YALI0C07656P"/>
    <property type="match status" value="1"/>
</dbReference>
<dbReference type="Proteomes" id="UP000228945">
    <property type="component" value="Chromosome"/>
</dbReference>
<name>A0A2D2B164_9CAUL</name>
<evidence type="ECO:0000313" key="2">
    <source>
        <dbReference type="Proteomes" id="UP000228945"/>
    </source>
</evidence>
<sequence>MTDRLEPIGDDIWLAEGPSVRYFGLTLTTRSTVVRLAGGGLWVHSPIALDDALAREIEALGEVRELIAPNAQHHLHLGAWMARYPAARAHAAPGLRPKRPDLAFASDLGTVADAAWAGEIAQTVFPAKPDEVLFFHARSSTAILTDLIINIRLELQSPLASVIARLDGIAWPRGGVSRLYRMSVRDEGRARAAAAQLLGWRPAQAVIAHGEWFRRDATEELARRLGRLAAP</sequence>
<dbReference type="EMBL" id="CP024201">
    <property type="protein sequence ID" value="ATQ44011.1"/>
    <property type="molecule type" value="Genomic_DNA"/>
</dbReference>
<gene>
    <name evidence="1" type="ORF">CSW64_17260</name>
</gene>